<name>A0ACC0B2F1_CATRO</name>
<reference evidence="2" key="1">
    <citation type="journal article" date="2023" name="Nat. Plants">
        <title>Single-cell RNA sequencing provides a high-resolution roadmap for understanding the multicellular compartmentation of specialized metabolism.</title>
        <authorList>
            <person name="Sun S."/>
            <person name="Shen X."/>
            <person name="Li Y."/>
            <person name="Li Y."/>
            <person name="Wang S."/>
            <person name="Li R."/>
            <person name="Zhang H."/>
            <person name="Shen G."/>
            <person name="Guo B."/>
            <person name="Wei J."/>
            <person name="Xu J."/>
            <person name="St-Pierre B."/>
            <person name="Chen S."/>
            <person name="Sun C."/>
        </authorList>
    </citation>
    <scope>NUCLEOTIDE SEQUENCE [LARGE SCALE GENOMIC DNA]</scope>
</reference>
<comment type="caution">
    <text evidence="1">The sequence shown here is derived from an EMBL/GenBank/DDBJ whole genome shotgun (WGS) entry which is preliminary data.</text>
</comment>
<dbReference type="EMBL" id="CM044704">
    <property type="protein sequence ID" value="KAI5666819.1"/>
    <property type="molecule type" value="Genomic_DNA"/>
</dbReference>
<keyword evidence="2" id="KW-1185">Reference proteome</keyword>
<evidence type="ECO:0000313" key="2">
    <source>
        <dbReference type="Proteomes" id="UP001060085"/>
    </source>
</evidence>
<sequence length="168" mass="19593">MGVRESLHPQQNSSNKPYLLAACFTMSKKEKVNLCRVLKKMKVPDRYDANVSRCIQIMPPKVSGLKSHDNHVLIQQLFPLALRKLLPKIVRSSLLWFCRYLKTLCSKIPEPRDIAKLEKEIAETLCQLERIFPPSFFDVMVHLSIHLATEAKLGRAVQYRWIYPIERY</sequence>
<protein>
    <submittedName>
        <fullName evidence="1">Uncharacterized protein</fullName>
    </submittedName>
</protein>
<dbReference type="Proteomes" id="UP001060085">
    <property type="component" value="Linkage Group LG04"/>
</dbReference>
<gene>
    <name evidence="1" type="ORF">M9H77_16672</name>
</gene>
<proteinExistence type="predicted"/>
<organism evidence="1 2">
    <name type="scientific">Catharanthus roseus</name>
    <name type="common">Madagascar periwinkle</name>
    <name type="synonym">Vinca rosea</name>
    <dbReference type="NCBI Taxonomy" id="4058"/>
    <lineage>
        <taxon>Eukaryota</taxon>
        <taxon>Viridiplantae</taxon>
        <taxon>Streptophyta</taxon>
        <taxon>Embryophyta</taxon>
        <taxon>Tracheophyta</taxon>
        <taxon>Spermatophyta</taxon>
        <taxon>Magnoliopsida</taxon>
        <taxon>eudicotyledons</taxon>
        <taxon>Gunneridae</taxon>
        <taxon>Pentapetalae</taxon>
        <taxon>asterids</taxon>
        <taxon>lamiids</taxon>
        <taxon>Gentianales</taxon>
        <taxon>Apocynaceae</taxon>
        <taxon>Rauvolfioideae</taxon>
        <taxon>Vinceae</taxon>
        <taxon>Catharanthinae</taxon>
        <taxon>Catharanthus</taxon>
    </lineage>
</organism>
<accession>A0ACC0B2F1</accession>
<evidence type="ECO:0000313" key="1">
    <source>
        <dbReference type="EMBL" id="KAI5666819.1"/>
    </source>
</evidence>